<feature type="transmembrane region" description="Helical" evidence="1">
    <location>
        <begin position="92"/>
        <end position="111"/>
    </location>
</feature>
<comment type="caution">
    <text evidence="3">The sequence shown here is derived from an EMBL/GenBank/DDBJ whole genome shotgun (WGS) entry which is preliminary data.</text>
</comment>
<evidence type="ECO:0000313" key="4">
    <source>
        <dbReference type="Proteomes" id="UP000178227"/>
    </source>
</evidence>
<feature type="transmembrane region" description="Helical" evidence="1">
    <location>
        <begin position="240"/>
        <end position="258"/>
    </location>
</feature>
<protein>
    <recommendedName>
        <fullName evidence="2">EamA domain-containing protein</fullName>
    </recommendedName>
</protein>
<evidence type="ECO:0000256" key="1">
    <source>
        <dbReference type="SAM" id="Phobius"/>
    </source>
</evidence>
<evidence type="ECO:0000259" key="2">
    <source>
        <dbReference type="Pfam" id="PF00892"/>
    </source>
</evidence>
<dbReference type="SUPFAM" id="SSF103481">
    <property type="entry name" value="Multidrug resistance efflux transporter EmrE"/>
    <property type="match status" value="1"/>
</dbReference>
<keyword evidence="1" id="KW-0812">Transmembrane</keyword>
<dbReference type="Pfam" id="PF00892">
    <property type="entry name" value="EamA"/>
    <property type="match status" value="1"/>
</dbReference>
<dbReference type="EMBL" id="MGKI01000001">
    <property type="protein sequence ID" value="OGN23573.1"/>
    <property type="molecule type" value="Genomic_DNA"/>
</dbReference>
<feature type="domain" description="EamA" evidence="2">
    <location>
        <begin position="2"/>
        <end position="133"/>
    </location>
</feature>
<dbReference type="InterPro" id="IPR037185">
    <property type="entry name" value="EmrE-like"/>
</dbReference>
<feature type="transmembrane region" description="Helical" evidence="1">
    <location>
        <begin position="140"/>
        <end position="158"/>
    </location>
</feature>
<reference evidence="3 4" key="1">
    <citation type="journal article" date="2016" name="Nat. Commun.">
        <title>Thousands of microbial genomes shed light on interconnected biogeochemical processes in an aquifer system.</title>
        <authorList>
            <person name="Anantharaman K."/>
            <person name="Brown C.T."/>
            <person name="Hug L.A."/>
            <person name="Sharon I."/>
            <person name="Castelle C.J."/>
            <person name="Probst A.J."/>
            <person name="Thomas B.C."/>
            <person name="Singh A."/>
            <person name="Wilkins M.J."/>
            <person name="Karaoz U."/>
            <person name="Brodie E.L."/>
            <person name="Williams K.H."/>
            <person name="Hubbard S.S."/>
            <person name="Banfield J.F."/>
        </authorList>
    </citation>
    <scope>NUCLEOTIDE SEQUENCE [LARGE SCALE GENOMIC DNA]</scope>
</reference>
<dbReference type="Proteomes" id="UP000178227">
    <property type="component" value="Unassembled WGS sequence"/>
</dbReference>
<sequence>MLWLYLALLAYFINAIVFIIDKYLLAGNMPKYHAYAFGVAVLSLGAVFLIPFGVHWPSFDILLLMTISGTAFFVGLMFLYKSIKESDVSVAATQVGTMGTIFTYVFSVFILKDNLSTANLFAFLFLILGILLLGKIEKHIFIWAILAGIAFGFYYVLLKLSFNVSGFVNGLFWTRVGFIGSAFVSLIFQHVRKEVNFTYQHSSGRSKGLFVFNKLLAGVGFIILYFAIDLGNVSLVNGLLGIQFLLTFVLALFLGSKISGIREKTNRASLLHKLSGISAVLVGFLILFIQNG</sequence>
<proteinExistence type="predicted"/>
<dbReference type="STRING" id="1802694.A2918_00675"/>
<dbReference type="GO" id="GO:0016020">
    <property type="term" value="C:membrane"/>
    <property type="evidence" value="ECO:0007669"/>
    <property type="project" value="InterPro"/>
</dbReference>
<dbReference type="InterPro" id="IPR000620">
    <property type="entry name" value="EamA_dom"/>
</dbReference>
<feature type="transmembrane region" description="Helical" evidence="1">
    <location>
        <begin position="270"/>
        <end position="289"/>
    </location>
</feature>
<feature type="transmembrane region" description="Helical" evidence="1">
    <location>
        <begin position="6"/>
        <end position="25"/>
    </location>
</feature>
<gene>
    <name evidence="3" type="ORF">A2918_00675</name>
</gene>
<keyword evidence="1" id="KW-1133">Transmembrane helix</keyword>
<keyword evidence="1" id="KW-0472">Membrane</keyword>
<feature type="transmembrane region" description="Helical" evidence="1">
    <location>
        <begin position="170"/>
        <end position="188"/>
    </location>
</feature>
<evidence type="ECO:0000313" key="3">
    <source>
        <dbReference type="EMBL" id="OGN23573.1"/>
    </source>
</evidence>
<dbReference type="AlphaFoldDB" id="A0A1F8GE27"/>
<feature type="transmembrane region" description="Helical" evidence="1">
    <location>
        <begin position="117"/>
        <end position="133"/>
    </location>
</feature>
<feature type="transmembrane region" description="Helical" evidence="1">
    <location>
        <begin position="61"/>
        <end position="80"/>
    </location>
</feature>
<name>A0A1F8GE27_9BACT</name>
<organism evidence="3 4">
    <name type="scientific">Candidatus Yanofskybacteria bacterium RIFCSPLOWO2_01_FULL_42_49</name>
    <dbReference type="NCBI Taxonomy" id="1802694"/>
    <lineage>
        <taxon>Bacteria</taxon>
        <taxon>Candidatus Yanofskyibacteriota</taxon>
    </lineage>
</organism>
<accession>A0A1F8GE27</accession>
<feature type="transmembrane region" description="Helical" evidence="1">
    <location>
        <begin position="32"/>
        <end position="55"/>
    </location>
</feature>
<feature type="transmembrane region" description="Helical" evidence="1">
    <location>
        <begin position="209"/>
        <end position="228"/>
    </location>
</feature>